<dbReference type="GO" id="GO:0032259">
    <property type="term" value="P:methylation"/>
    <property type="evidence" value="ECO:0007669"/>
    <property type="project" value="UniProtKB-KW"/>
</dbReference>
<dbReference type="NCBIfam" id="TIGR00536">
    <property type="entry name" value="hemK_fam"/>
    <property type="match status" value="1"/>
</dbReference>
<feature type="binding site" evidence="5">
    <location>
        <position position="143"/>
    </location>
    <ligand>
        <name>S-adenosyl-L-methionine</name>
        <dbReference type="ChEBI" id="CHEBI:59789"/>
    </ligand>
</feature>
<name>A0A420E6F1_9ALTE</name>
<gene>
    <name evidence="5 8" type="primary">prmC</name>
    <name evidence="8" type="ORF">DBZ36_18635</name>
</gene>
<dbReference type="EMBL" id="RAQO01000011">
    <property type="protein sequence ID" value="RKF13661.1"/>
    <property type="molecule type" value="Genomic_DNA"/>
</dbReference>
<dbReference type="PROSITE" id="PS00092">
    <property type="entry name" value="N6_MTASE"/>
    <property type="match status" value="1"/>
</dbReference>
<feature type="binding site" evidence="5">
    <location>
        <position position="171"/>
    </location>
    <ligand>
        <name>S-adenosyl-L-methionine</name>
        <dbReference type="ChEBI" id="CHEBI:59789"/>
    </ligand>
</feature>
<dbReference type="Gene3D" id="3.40.50.150">
    <property type="entry name" value="Vaccinia Virus protein VP39"/>
    <property type="match status" value="1"/>
</dbReference>
<dbReference type="InterPro" id="IPR040758">
    <property type="entry name" value="PrmC_N"/>
</dbReference>
<evidence type="ECO:0000256" key="1">
    <source>
        <dbReference type="ARBA" id="ARBA00022603"/>
    </source>
</evidence>
<dbReference type="OrthoDB" id="9800643at2"/>
<feature type="binding site" evidence="5">
    <location>
        <begin position="120"/>
        <end position="124"/>
    </location>
    <ligand>
        <name>S-adenosyl-L-methionine</name>
        <dbReference type="ChEBI" id="CHEBI:59789"/>
    </ligand>
</feature>
<reference evidence="8 9" key="1">
    <citation type="submission" date="2018-09" db="EMBL/GenBank/DDBJ databases">
        <authorList>
            <person name="Wang Z."/>
        </authorList>
    </citation>
    <scope>NUCLEOTIDE SEQUENCE [LARGE SCALE GENOMIC DNA]</scope>
    <source>
        <strain evidence="8 9">ALS 81</strain>
    </source>
</reference>
<feature type="binding site" evidence="5">
    <location>
        <begin position="189"/>
        <end position="192"/>
    </location>
    <ligand>
        <name>substrate</name>
    </ligand>
</feature>
<comment type="caution">
    <text evidence="8">The sequence shown here is derived from an EMBL/GenBank/DDBJ whole genome shotgun (WGS) entry which is preliminary data.</text>
</comment>
<evidence type="ECO:0000256" key="5">
    <source>
        <dbReference type="HAMAP-Rule" id="MF_02126"/>
    </source>
</evidence>
<sequence length="283" mass="31555">MNIEQALAFGENQLADLASELISPRVDVRHLLCSCLEVERSYLMTWPEKLLSPQQTTRFESMLKRRLNGEPVAYIVGHQGFWDLDLLVSSHTLIPRADTEILVELALELGSQAQQILDLGTGTGAIALALAKELPNAKVLGLDFFVEVITLANANANRNQISNVEFHQSDWFSILSSKDHDRFDLIVSNPPYIDADDPHLSQGDVRFEPTSALSAADQGYADLQLIIERSRLFLKPGAWLLLEHGFQQSEQVAERMQFAGFKNVSNHLDFGGNPRVTVGQFID</sequence>
<dbReference type="FunFam" id="3.40.50.150:FF:000053">
    <property type="entry name" value="Release factor glutamine methyltransferase"/>
    <property type="match status" value="1"/>
</dbReference>
<evidence type="ECO:0000313" key="8">
    <source>
        <dbReference type="EMBL" id="RKF13661.1"/>
    </source>
</evidence>
<dbReference type="SUPFAM" id="SSF53335">
    <property type="entry name" value="S-adenosyl-L-methionine-dependent methyltransferases"/>
    <property type="match status" value="1"/>
</dbReference>
<protein>
    <recommendedName>
        <fullName evidence="5">Release factor glutamine methyltransferase</fullName>
        <shortName evidence="5">RF MTase</shortName>
        <ecNumber evidence="5">2.1.1.297</ecNumber>
    </recommendedName>
    <alternativeName>
        <fullName evidence="5">N5-glutamine methyltransferase PrmC</fullName>
    </alternativeName>
    <alternativeName>
        <fullName evidence="5">Protein-(glutamine-N5) MTase PrmC</fullName>
    </alternativeName>
    <alternativeName>
        <fullName evidence="5">Protein-glutamine N-methyltransferase PrmC</fullName>
    </alternativeName>
</protein>
<evidence type="ECO:0000256" key="4">
    <source>
        <dbReference type="ARBA" id="ARBA00048391"/>
    </source>
</evidence>
<comment type="function">
    <text evidence="5">Methylates the class 1 translation termination release factors RF1/PrfA and RF2/PrfB on the glutamine residue of the universally conserved GGQ motif.</text>
</comment>
<dbReference type="HAMAP" id="MF_02126">
    <property type="entry name" value="RF_methyltr_PrmC"/>
    <property type="match status" value="1"/>
</dbReference>
<dbReference type="Pfam" id="PF13847">
    <property type="entry name" value="Methyltransf_31"/>
    <property type="match status" value="1"/>
</dbReference>
<dbReference type="EC" id="2.1.1.297" evidence="5"/>
<dbReference type="InterPro" id="IPR004556">
    <property type="entry name" value="HemK-like"/>
</dbReference>
<dbReference type="GO" id="GO:0003676">
    <property type="term" value="F:nucleic acid binding"/>
    <property type="evidence" value="ECO:0007669"/>
    <property type="project" value="InterPro"/>
</dbReference>
<dbReference type="Proteomes" id="UP000286482">
    <property type="component" value="Unassembled WGS sequence"/>
</dbReference>
<feature type="domain" description="Methyltransferase" evidence="6">
    <location>
        <begin position="113"/>
        <end position="248"/>
    </location>
</feature>
<accession>A0A420E6F1</accession>
<dbReference type="Pfam" id="PF17827">
    <property type="entry name" value="PrmC_N"/>
    <property type="match status" value="1"/>
</dbReference>
<dbReference type="InterPro" id="IPR029063">
    <property type="entry name" value="SAM-dependent_MTases_sf"/>
</dbReference>
<dbReference type="PANTHER" id="PTHR18895">
    <property type="entry name" value="HEMK METHYLTRANSFERASE"/>
    <property type="match status" value="1"/>
</dbReference>
<keyword evidence="3 5" id="KW-0949">S-adenosyl-L-methionine</keyword>
<keyword evidence="2 5" id="KW-0808">Transferase</keyword>
<feature type="binding site" evidence="5">
    <location>
        <position position="189"/>
    </location>
    <ligand>
        <name>S-adenosyl-L-methionine</name>
        <dbReference type="ChEBI" id="CHEBI:59789"/>
    </ligand>
</feature>
<comment type="catalytic activity">
    <reaction evidence="4 5">
        <text>L-glutaminyl-[peptide chain release factor] + S-adenosyl-L-methionine = N(5)-methyl-L-glutaminyl-[peptide chain release factor] + S-adenosyl-L-homocysteine + H(+)</text>
        <dbReference type="Rhea" id="RHEA:42896"/>
        <dbReference type="Rhea" id="RHEA-COMP:10271"/>
        <dbReference type="Rhea" id="RHEA-COMP:10272"/>
        <dbReference type="ChEBI" id="CHEBI:15378"/>
        <dbReference type="ChEBI" id="CHEBI:30011"/>
        <dbReference type="ChEBI" id="CHEBI:57856"/>
        <dbReference type="ChEBI" id="CHEBI:59789"/>
        <dbReference type="ChEBI" id="CHEBI:61891"/>
        <dbReference type="EC" id="2.1.1.297"/>
    </reaction>
</comment>
<dbReference type="PANTHER" id="PTHR18895:SF74">
    <property type="entry name" value="MTRF1L RELEASE FACTOR GLUTAMINE METHYLTRANSFERASE"/>
    <property type="match status" value="1"/>
</dbReference>
<dbReference type="AlphaFoldDB" id="A0A420E6F1"/>
<keyword evidence="9" id="KW-1185">Reference proteome</keyword>
<evidence type="ECO:0000259" key="7">
    <source>
        <dbReference type="Pfam" id="PF17827"/>
    </source>
</evidence>
<dbReference type="GO" id="GO:0102559">
    <property type="term" value="F:peptide chain release factor N(5)-glutamine methyltransferase activity"/>
    <property type="evidence" value="ECO:0007669"/>
    <property type="project" value="UniProtKB-EC"/>
</dbReference>
<feature type="domain" description="Release factor glutamine methyltransferase N-terminal" evidence="7">
    <location>
        <begin position="5"/>
        <end position="77"/>
    </location>
</feature>
<dbReference type="CDD" id="cd02440">
    <property type="entry name" value="AdoMet_MTases"/>
    <property type="match status" value="1"/>
</dbReference>
<dbReference type="InterPro" id="IPR025714">
    <property type="entry name" value="Methyltranfer_dom"/>
</dbReference>
<proteinExistence type="inferred from homology"/>
<organism evidence="8 9">
    <name type="scientific">Alginatibacterium sediminis</name>
    <dbReference type="NCBI Taxonomy" id="2164068"/>
    <lineage>
        <taxon>Bacteria</taxon>
        <taxon>Pseudomonadati</taxon>
        <taxon>Pseudomonadota</taxon>
        <taxon>Gammaproteobacteria</taxon>
        <taxon>Alteromonadales</taxon>
        <taxon>Alteromonadaceae</taxon>
        <taxon>Alginatibacterium</taxon>
    </lineage>
</organism>
<comment type="similarity">
    <text evidence="5">Belongs to the protein N5-glutamine methyltransferase family. PrmC subfamily.</text>
</comment>
<keyword evidence="1 5" id="KW-0489">Methyltransferase</keyword>
<dbReference type="Gene3D" id="1.10.8.10">
    <property type="entry name" value="DNA helicase RuvA subunit, C-terminal domain"/>
    <property type="match status" value="1"/>
</dbReference>
<evidence type="ECO:0000313" key="9">
    <source>
        <dbReference type="Proteomes" id="UP000286482"/>
    </source>
</evidence>
<dbReference type="InterPro" id="IPR002052">
    <property type="entry name" value="DNA_methylase_N6_adenine_CS"/>
</dbReference>
<dbReference type="InterPro" id="IPR050320">
    <property type="entry name" value="N5-glutamine_MTase"/>
</dbReference>
<evidence type="ECO:0000256" key="3">
    <source>
        <dbReference type="ARBA" id="ARBA00022691"/>
    </source>
</evidence>
<evidence type="ECO:0000259" key="6">
    <source>
        <dbReference type="Pfam" id="PF13847"/>
    </source>
</evidence>
<dbReference type="InterPro" id="IPR019874">
    <property type="entry name" value="RF_methyltr_PrmC"/>
</dbReference>
<evidence type="ECO:0000256" key="2">
    <source>
        <dbReference type="ARBA" id="ARBA00022679"/>
    </source>
</evidence>
<dbReference type="NCBIfam" id="TIGR03534">
    <property type="entry name" value="RF_mod_PrmC"/>
    <property type="match status" value="1"/>
</dbReference>